<sequence length="297" mass="31584">MELDPLAIRNLLIWIALALGNTIFLGATPNWMRCGAKRADPSAASALFALVFAGASAAFLAFTGGAGALLMLSVQQYLILAACGLLSALTWLSLFTAMTGGRVNKVIPVYLLGSIFTLTASHFLFGAPLGLWKICCVIVILLGIVFIESGSKNLGGQLWFIYALIAALASAGTALLRRGFLGDAFDETLFQTARSAAACVFLWIFVFLRGKQNTLGDLSPRGWVGVSFAALSYAASFVCTYYASLRGDISELAPIGILAFAFVMLFSRMFQKEKQPGSSVFGTVLVLLGQFGILMGL</sequence>
<protein>
    <recommendedName>
        <fullName evidence="2">EamA domain-containing protein</fullName>
    </recommendedName>
</protein>
<feature type="transmembrane region" description="Helical" evidence="1">
    <location>
        <begin position="249"/>
        <end position="267"/>
    </location>
</feature>
<reference evidence="3" key="1">
    <citation type="submission" date="2019-08" db="EMBL/GenBank/DDBJ databases">
        <authorList>
            <person name="Kucharzyk K."/>
            <person name="Murdoch R.W."/>
            <person name="Higgins S."/>
            <person name="Loffler F."/>
        </authorList>
    </citation>
    <scope>NUCLEOTIDE SEQUENCE</scope>
</reference>
<accession>A0A644WV31</accession>
<feature type="transmembrane region" description="Helical" evidence="1">
    <location>
        <begin position="131"/>
        <end position="147"/>
    </location>
</feature>
<evidence type="ECO:0000259" key="2">
    <source>
        <dbReference type="Pfam" id="PF00892"/>
    </source>
</evidence>
<feature type="transmembrane region" description="Helical" evidence="1">
    <location>
        <begin position="44"/>
        <end position="71"/>
    </location>
</feature>
<evidence type="ECO:0000256" key="1">
    <source>
        <dbReference type="SAM" id="Phobius"/>
    </source>
</evidence>
<feature type="domain" description="EamA" evidence="2">
    <location>
        <begin position="13"/>
        <end position="147"/>
    </location>
</feature>
<dbReference type="SUPFAM" id="SSF103481">
    <property type="entry name" value="Multidrug resistance efflux transporter EmrE"/>
    <property type="match status" value="2"/>
</dbReference>
<dbReference type="InterPro" id="IPR037185">
    <property type="entry name" value="EmrE-like"/>
</dbReference>
<feature type="transmembrane region" description="Helical" evidence="1">
    <location>
        <begin position="192"/>
        <end position="210"/>
    </location>
</feature>
<dbReference type="AlphaFoldDB" id="A0A644WV31"/>
<feature type="transmembrane region" description="Helical" evidence="1">
    <location>
        <begin position="107"/>
        <end position="125"/>
    </location>
</feature>
<proteinExistence type="predicted"/>
<keyword evidence="1" id="KW-1133">Transmembrane helix</keyword>
<name>A0A644WV31_9ZZZZ</name>
<organism evidence="3">
    <name type="scientific">bioreactor metagenome</name>
    <dbReference type="NCBI Taxonomy" id="1076179"/>
    <lineage>
        <taxon>unclassified sequences</taxon>
        <taxon>metagenomes</taxon>
        <taxon>ecological metagenomes</taxon>
    </lineage>
</organism>
<dbReference type="GO" id="GO:0016020">
    <property type="term" value="C:membrane"/>
    <property type="evidence" value="ECO:0007669"/>
    <property type="project" value="InterPro"/>
</dbReference>
<evidence type="ECO:0000313" key="3">
    <source>
        <dbReference type="EMBL" id="MPM07348.1"/>
    </source>
</evidence>
<feature type="transmembrane region" description="Helical" evidence="1">
    <location>
        <begin position="12"/>
        <end position="32"/>
    </location>
</feature>
<feature type="transmembrane region" description="Helical" evidence="1">
    <location>
        <begin position="77"/>
        <end position="95"/>
    </location>
</feature>
<comment type="caution">
    <text evidence="3">The sequence shown here is derived from an EMBL/GenBank/DDBJ whole genome shotgun (WGS) entry which is preliminary data.</text>
</comment>
<gene>
    <name evidence="3" type="ORF">SDC9_53654</name>
</gene>
<feature type="domain" description="EamA" evidence="2">
    <location>
        <begin position="158"/>
        <end position="294"/>
    </location>
</feature>
<dbReference type="InterPro" id="IPR000620">
    <property type="entry name" value="EamA_dom"/>
</dbReference>
<keyword evidence="1" id="KW-0812">Transmembrane</keyword>
<feature type="transmembrane region" description="Helical" evidence="1">
    <location>
        <begin position="159"/>
        <end position="180"/>
    </location>
</feature>
<dbReference type="EMBL" id="VSSQ01001325">
    <property type="protein sequence ID" value="MPM07348.1"/>
    <property type="molecule type" value="Genomic_DNA"/>
</dbReference>
<feature type="transmembrane region" description="Helical" evidence="1">
    <location>
        <begin position="222"/>
        <end position="243"/>
    </location>
</feature>
<feature type="transmembrane region" description="Helical" evidence="1">
    <location>
        <begin position="279"/>
        <end position="296"/>
    </location>
</feature>
<dbReference type="Pfam" id="PF00892">
    <property type="entry name" value="EamA"/>
    <property type="match status" value="2"/>
</dbReference>
<keyword evidence="1" id="KW-0472">Membrane</keyword>